<accession>A0ABV6L6T6</accession>
<dbReference type="InterPro" id="IPR037523">
    <property type="entry name" value="VOC_core"/>
</dbReference>
<evidence type="ECO:0000313" key="3">
    <source>
        <dbReference type="Proteomes" id="UP001589828"/>
    </source>
</evidence>
<feature type="domain" description="VOC" evidence="1">
    <location>
        <begin position="5"/>
        <end position="125"/>
    </location>
</feature>
<dbReference type="Gene3D" id="3.10.180.10">
    <property type="entry name" value="2,3-Dihydroxybiphenyl 1,2-Dioxygenase, domain 1"/>
    <property type="match status" value="1"/>
</dbReference>
<reference evidence="2 3" key="1">
    <citation type="submission" date="2024-09" db="EMBL/GenBank/DDBJ databases">
        <authorList>
            <person name="Sun Q."/>
            <person name="Mori K."/>
        </authorList>
    </citation>
    <scope>NUCLEOTIDE SEQUENCE [LARGE SCALE GENOMIC DNA]</scope>
    <source>
        <strain evidence="2 3">NCAIM B.02415</strain>
    </source>
</reference>
<dbReference type="EMBL" id="JBHLTS010000022">
    <property type="protein sequence ID" value="MFC0515152.1"/>
    <property type="molecule type" value="Genomic_DNA"/>
</dbReference>
<dbReference type="SUPFAM" id="SSF54593">
    <property type="entry name" value="Glyoxalase/Bleomycin resistance protein/Dihydroxybiphenyl dioxygenase"/>
    <property type="match status" value="1"/>
</dbReference>
<dbReference type="Pfam" id="PF00903">
    <property type="entry name" value="Glyoxalase"/>
    <property type="match status" value="1"/>
</dbReference>
<dbReference type="PROSITE" id="PS51819">
    <property type="entry name" value="VOC"/>
    <property type="match status" value="1"/>
</dbReference>
<dbReference type="InterPro" id="IPR029068">
    <property type="entry name" value="Glyas_Bleomycin-R_OHBP_Dase"/>
</dbReference>
<keyword evidence="3" id="KW-1185">Reference proteome</keyword>
<protein>
    <submittedName>
        <fullName evidence="2">VOC family protein</fullName>
    </submittedName>
</protein>
<organism evidence="2 3">
    <name type="scientific">Mucilaginibacter angelicae</name>
    <dbReference type="NCBI Taxonomy" id="869718"/>
    <lineage>
        <taxon>Bacteria</taxon>
        <taxon>Pseudomonadati</taxon>
        <taxon>Bacteroidota</taxon>
        <taxon>Sphingobacteriia</taxon>
        <taxon>Sphingobacteriales</taxon>
        <taxon>Sphingobacteriaceae</taxon>
        <taxon>Mucilaginibacter</taxon>
    </lineage>
</organism>
<proteinExistence type="predicted"/>
<comment type="caution">
    <text evidence="2">The sequence shown here is derived from an EMBL/GenBank/DDBJ whole genome shotgun (WGS) entry which is preliminary data.</text>
</comment>
<gene>
    <name evidence="2" type="ORF">ACFFGT_13115</name>
</gene>
<dbReference type="RefSeq" id="WP_377022990.1">
    <property type="nucleotide sequence ID" value="NZ_JBHLTS010000022.1"/>
</dbReference>
<dbReference type="Proteomes" id="UP001589828">
    <property type="component" value="Unassembled WGS sequence"/>
</dbReference>
<name>A0ABV6L6T6_9SPHI</name>
<dbReference type="InterPro" id="IPR004360">
    <property type="entry name" value="Glyas_Fos-R_dOase_dom"/>
</dbReference>
<sequence>MTKPTLAGIAPQVVVNDAVKTAAYYQAVLGFKLIGFFPAETSTAYVMLERDGYQIHFGGADSQLHINDHIRCGTPDFLIWVPEIEAFYQEVTAKGAKIRQEIMQRPYGREFIIEDCDGHWLHVCD</sequence>
<evidence type="ECO:0000259" key="1">
    <source>
        <dbReference type="PROSITE" id="PS51819"/>
    </source>
</evidence>
<evidence type="ECO:0000313" key="2">
    <source>
        <dbReference type="EMBL" id="MFC0515152.1"/>
    </source>
</evidence>